<accession>A0A382K6W4</accession>
<dbReference type="EMBL" id="UINC01078396">
    <property type="protein sequence ID" value="SVC19435.1"/>
    <property type="molecule type" value="Genomic_DNA"/>
</dbReference>
<dbReference type="Gene3D" id="1.10.520.20">
    <property type="entry name" value="N-terminal domain of the delta subunit of the F1F0-ATP synthase"/>
    <property type="match status" value="1"/>
</dbReference>
<proteinExistence type="predicted"/>
<feature type="non-terminal residue" evidence="1">
    <location>
        <position position="43"/>
    </location>
</feature>
<evidence type="ECO:0000313" key="1">
    <source>
        <dbReference type="EMBL" id="SVC19435.1"/>
    </source>
</evidence>
<protein>
    <recommendedName>
        <fullName evidence="2">ATP synthase subunit delta</fullName>
    </recommendedName>
</protein>
<sequence>MIELSPLARPYAKAIFLTALERDEQEKIVSDLALLSAVSQTKE</sequence>
<evidence type="ECO:0008006" key="2">
    <source>
        <dbReference type="Google" id="ProtNLM"/>
    </source>
</evidence>
<gene>
    <name evidence="1" type="ORF">METZ01_LOCUS272289</name>
</gene>
<dbReference type="InterPro" id="IPR026015">
    <property type="entry name" value="ATP_synth_OSCP/delta_N_sf"/>
</dbReference>
<dbReference type="SUPFAM" id="SSF47928">
    <property type="entry name" value="N-terminal domain of the delta subunit of the F1F0-ATP synthase"/>
    <property type="match status" value="1"/>
</dbReference>
<reference evidence="1" key="1">
    <citation type="submission" date="2018-05" db="EMBL/GenBank/DDBJ databases">
        <authorList>
            <person name="Lanie J.A."/>
            <person name="Ng W.-L."/>
            <person name="Kazmierczak K.M."/>
            <person name="Andrzejewski T.M."/>
            <person name="Davidsen T.M."/>
            <person name="Wayne K.J."/>
            <person name="Tettelin H."/>
            <person name="Glass J.I."/>
            <person name="Rusch D."/>
            <person name="Podicherti R."/>
            <person name="Tsui H.-C.T."/>
            <person name="Winkler M.E."/>
        </authorList>
    </citation>
    <scope>NUCLEOTIDE SEQUENCE</scope>
</reference>
<name>A0A382K6W4_9ZZZZ</name>
<dbReference type="AlphaFoldDB" id="A0A382K6W4"/>
<organism evidence="1">
    <name type="scientific">marine metagenome</name>
    <dbReference type="NCBI Taxonomy" id="408172"/>
    <lineage>
        <taxon>unclassified sequences</taxon>
        <taxon>metagenomes</taxon>
        <taxon>ecological metagenomes</taxon>
    </lineage>
</organism>